<feature type="transmembrane region" description="Helical" evidence="6">
    <location>
        <begin position="144"/>
        <end position="169"/>
    </location>
</feature>
<evidence type="ECO:0000313" key="8">
    <source>
        <dbReference type="EMBL" id="MCU6797304.1"/>
    </source>
</evidence>
<dbReference type="InterPro" id="IPR011701">
    <property type="entry name" value="MFS"/>
</dbReference>
<comment type="subcellular location">
    <subcellularLocation>
        <location evidence="1">Cell membrane</location>
        <topology evidence="1">Multi-pass membrane protein</topology>
    </subcellularLocation>
</comment>
<keyword evidence="4 6" id="KW-1133">Transmembrane helix</keyword>
<evidence type="ECO:0000256" key="5">
    <source>
        <dbReference type="ARBA" id="ARBA00023136"/>
    </source>
</evidence>
<dbReference type="InterPro" id="IPR036259">
    <property type="entry name" value="MFS_trans_sf"/>
</dbReference>
<feature type="transmembrane region" description="Helical" evidence="6">
    <location>
        <begin position="109"/>
        <end position="132"/>
    </location>
</feature>
<dbReference type="EMBL" id="JAOQIO010000116">
    <property type="protein sequence ID" value="MCU6797304.1"/>
    <property type="molecule type" value="Genomic_DNA"/>
</dbReference>
<feature type="transmembrane region" description="Helical" evidence="6">
    <location>
        <begin position="374"/>
        <end position="394"/>
    </location>
</feature>
<dbReference type="InterPro" id="IPR020846">
    <property type="entry name" value="MFS_dom"/>
</dbReference>
<evidence type="ECO:0000256" key="4">
    <source>
        <dbReference type="ARBA" id="ARBA00022989"/>
    </source>
</evidence>
<keyword evidence="5 6" id="KW-0472">Membrane</keyword>
<dbReference type="RefSeq" id="WP_262688111.1">
    <property type="nucleotide sequence ID" value="NZ_JAOQIO010000116.1"/>
</dbReference>
<feature type="transmembrane region" description="Helical" evidence="6">
    <location>
        <begin position="309"/>
        <end position="327"/>
    </location>
</feature>
<comment type="caution">
    <text evidence="8">The sequence shown here is derived from an EMBL/GenBank/DDBJ whole genome shotgun (WGS) entry which is preliminary data.</text>
</comment>
<feature type="transmembrane region" description="Helical" evidence="6">
    <location>
        <begin position="175"/>
        <end position="194"/>
    </location>
</feature>
<feature type="transmembrane region" description="Helical" evidence="6">
    <location>
        <begin position="225"/>
        <end position="246"/>
    </location>
</feature>
<feature type="transmembrane region" description="Helical" evidence="6">
    <location>
        <begin position="86"/>
        <end position="103"/>
    </location>
</feature>
<evidence type="ECO:0000256" key="1">
    <source>
        <dbReference type="ARBA" id="ARBA00004651"/>
    </source>
</evidence>
<organism evidence="8 9">
    <name type="scientific">Paenibacillus baimaensis</name>
    <dbReference type="NCBI Taxonomy" id="2982185"/>
    <lineage>
        <taxon>Bacteria</taxon>
        <taxon>Bacillati</taxon>
        <taxon>Bacillota</taxon>
        <taxon>Bacilli</taxon>
        <taxon>Bacillales</taxon>
        <taxon>Paenibacillaceae</taxon>
        <taxon>Paenibacillus</taxon>
    </lineage>
</organism>
<keyword evidence="9" id="KW-1185">Reference proteome</keyword>
<dbReference type="PANTHER" id="PTHR42910">
    <property type="entry name" value="TRANSPORTER SCO4007-RELATED"/>
    <property type="match status" value="1"/>
</dbReference>
<evidence type="ECO:0000313" key="9">
    <source>
        <dbReference type="Proteomes" id="UP001652445"/>
    </source>
</evidence>
<dbReference type="Pfam" id="PF07690">
    <property type="entry name" value="MFS_1"/>
    <property type="match status" value="1"/>
</dbReference>
<feature type="transmembrane region" description="Helical" evidence="6">
    <location>
        <begin position="348"/>
        <end position="368"/>
    </location>
</feature>
<evidence type="ECO:0000256" key="2">
    <source>
        <dbReference type="ARBA" id="ARBA00022448"/>
    </source>
</evidence>
<evidence type="ECO:0000256" key="6">
    <source>
        <dbReference type="SAM" id="Phobius"/>
    </source>
</evidence>
<proteinExistence type="predicted"/>
<keyword evidence="2" id="KW-0813">Transport</keyword>
<dbReference type="PANTHER" id="PTHR42910:SF1">
    <property type="entry name" value="MAJOR FACILITATOR SUPERFAMILY (MFS) PROFILE DOMAIN-CONTAINING PROTEIN"/>
    <property type="match status" value="1"/>
</dbReference>
<dbReference type="CDD" id="cd17324">
    <property type="entry name" value="MFS_NepI_like"/>
    <property type="match status" value="1"/>
</dbReference>
<sequence>MSELAMETREQSSKPIMTKALILLMAVACGLSVANLYYNQPLLADIGRTFHATAREVGSVSMLTQIGYAVGMFIFVPLGDMKERRGLIVMILLAEMIALIGVATSQTILWINIASLAVGFTAVTTQIIIPLAAHLAPPAERGKVIGTVMSGLLIGILLARTVSGVIGGFMGWRSMYGIAAALMLILAIVLWKVLPKAEPQVAITYRQLMKSIAELIRTQPVLREASLLGALLFGGFSVFWTALAFYVEGSPYHYGSEIAGLFGLVGVLGAAVAPAAGRLTDRFSATGMVGIFIGLALLSYLSFWTVGSHLWGLILGVILLDLGVQGSQISNQARIYALAPEARSRINTVFMVSTFIGGSIGSALGSYAWSIGEWNGVCTAGGCMIGVGAMVWAFQRMKKNPVRPA</sequence>
<evidence type="ECO:0000256" key="3">
    <source>
        <dbReference type="ARBA" id="ARBA00022692"/>
    </source>
</evidence>
<accession>A0ABT2UUE8</accession>
<dbReference type="PROSITE" id="PS50850">
    <property type="entry name" value="MFS"/>
    <property type="match status" value="1"/>
</dbReference>
<name>A0ABT2UUE8_9BACL</name>
<feature type="transmembrane region" description="Helical" evidence="6">
    <location>
        <begin position="258"/>
        <end position="276"/>
    </location>
</feature>
<evidence type="ECO:0000259" key="7">
    <source>
        <dbReference type="PROSITE" id="PS50850"/>
    </source>
</evidence>
<dbReference type="Gene3D" id="1.20.1250.20">
    <property type="entry name" value="MFS general substrate transporter like domains"/>
    <property type="match status" value="1"/>
</dbReference>
<keyword evidence="3 6" id="KW-0812">Transmembrane</keyword>
<feature type="domain" description="Major facilitator superfamily (MFS) profile" evidence="7">
    <location>
        <begin position="18"/>
        <end position="398"/>
    </location>
</feature>
<feature type="transmembrane region" description="Helical" evidence="6">
    <location>
        <begin position="58"/>
        <end position="79"/>
    </location>
</feature>
<gene>
    <name evidence="8" type="ORF">OB236_34765</name>
</gene>
<reference evidence="8 9" key="1">
    <citation type="submission" date="2022-09" db="EMBL/GenBank/DDBJ databases">
        <authorList>
            <person name="Han X.L."/>
            <person name="Wang Q."/>
            <person name="Lu T."/>
        </authorList>
    </citation>
    <scope>NUCLEOTIDE SEQUENCE [LARGE SCALE GENOMIC DNA]</scope>
    <source>
        <strain evidence="8 9">WQ 127069</strain>
    </source>
</reference>
<dbReference type="SUPFAM" id="SSF103473">
    <property type="entry name" value="MFS general substrate transporter"/>
    <property type="match status" value="1"/>
</dbReference>
<protein>
    <submittedName>
        <fullName evidence="8">MFS transporter</fullName>
    </submittedName>
</protein>
<feature type="transmembrane region" description="Helical" evidence="6">
    <location>
        <begin position="283"/>
        <end position="303"/>
    </location>
</feature>
<dbReference type="Proteomes" id="UP001652445">
    <property type="component" value="Unassembled WGS sequence"/>
</dbReference>
<feature type="transmembrane region" description="Helical" evidence="6">
    <location>
        <begin position="20"/>
        <end position="38"/>
    </location>
</feature>